<protein>
    <submittedName>
        <fullName evidence="3">Alpha/beta hydrolase</fullName>
    </submittedName>
</protein>
<gene>
    <name evidence="3" type="ORF">Ani05nite_65090</name>
</gene>
<dbReference type="PANTHER" id="PTHR43194">
    <property type="entry name" value="HYDROLASE ALPHA/BETA FOLD FAMILY"/>
    <property type="match status" value="1"/>
</dbReference>
<feature type="region of interest" description="Disordered" evidence="1">
    <location>
        <begin position="117"/>
        <end position="136"/>
    </location>
</feature>
<feature type="region of interest" description="Disordered" evidence="1">
    <location>
        <begin position="181"/>
        <end position="202"/>
    </location>
</feature>
<dbReference type="InterPro" id="IPR050228">
    <property type="entry name" value="Carboxylesterase_BioH"/>
</dbReference>
<dbReference type="AlphaFoldDB" id="A0A919JPA5"/>
<keyword evidence="4" id="KW-1185">Reference proteome</keyword>
<dbReference type="Proteomes" id="UP000647172">
    <property type="component" value="Unassembled WGS sequence"/>
</dbReference>
<dbReference type="GO" id="GO:0016787">
    <property type="term" value="F:hydrolase activity"/>
    <property type="evidence" value="ECO:0007669"/>
    <property type="project" value="UniProtKB-KW"/>
</dbReference>
<dbReference type="Gene3D" id="3.40.50.1820">
    <property type="entry name" value="alpha/beta hydrolase"/>
    <property type="match status" value="1"/>
</dbReference>
<dbReference type="InterPro" id="IPR029058">
    <property type="entry name" value="AB_hydrolase_fold"/>
</dbReference>
<organism evidence="3 4">
    <name type="scientific">Actinoplanes nipponensis</name>
    <dbReference type="NCBI Taxonomy" id="135950"/>
    <lineage>
        <taxon>Bacteria</taxon>
        <taxon>Bacillati</taxon>
        <taxon>Actinomycetota</taxon>
        <taxon>Actinomycetes</taxon>
        <taxon>Micromonosporales</taxon>
        <taxon>Micromonosporaceae</taxon>
        <taxon>Actinoplanes</taxon>
    </lineage>
</organism>
<reference evidence="3" key="1">
    <citation type="submission" date="2021-01" db="EMBL/GenBank/DDBJ databases">
        <title>Whole genome shotgun sequence of Actinoplanes nipponensis NBRC 14063.</title>
        <authorList>
            <person name="Komaki H."/>
            <person name="Tamura T."/>
        </authorList>
    </citation>
    <scope>NUCLEOTIDE SEQUENCE</scope>
    <source>
        <strain evidence="3">NBRC 14063</strain>
    </source>
</reference>
<keyword evidence="3" id="KW-0378">Hydrolase</keyword>
<keyword evidence="2" id="KW-1133">Transmembrane helix</keyword>
<sequence length="274" mass="28528">MPTITSADGARLEVTSTGSGPGLVVVPGGLRRSHRCRRLAESLGDSRTVHVIERHGPGDSGPPPAGSSIEREVEDALAVLDATGSAELFGHGYGGLAALHVALRRDLRRLVIHEPAAGLDGAPDPASRPGLERGGPHGRTATAMATFLTGLGFAPVGVVPMPALTAFAWFLLRTPDGRQTRQLQPTAAPEVRAAVGPDPDGHRYAAVTSPTLIIAGGRDPEWQHRMQPRLAALIPHARYALVPEPDHHAPGGSAPAAVADLVRAFLTTDDATAR</sequence>
<keyword evidence="2" id="KW-0812">Transmembrane</keyword>
<evidence type="ECO:0000256" key="1">
    <source>
        <dbReference type="SAM" id="MobiDB-lite"/>
    </source>
</evidence>
<accession>A0A919JPA5</accession>
<keyword evidence="2" id="KW-0472">Membrane</keyword>
<dbReference type="RefSeq" id="WP_203774724.1">
    <property type="nucleotide sequence ID" value="NZ_BAAAYJ010000022.1"/>
</dbReference>
<comment type="caution">
    <text evidence="3">The sequence shown here is derived from an EMBL/GenBank/DDBJ whole genome shotgun (WGS) entry which is preliminary data.</text>
</comment>
<dbReference type="PANTHER" id="PTHR43194:SF2">
    <property type="entry name" value="PEROXISOMAL MEMBRANE PROTEIN LPX1"/>
    <property type="match status" value="1"/>
</dbReference>
<dbReference type="EMBL" id="BOMQ01000077">
    <property type="protein sequence ID" value="GIE52975.1"/>
    <property type="molecule type" value="Genomic_DNA"/>
</dbReference>
<dbReference type="SUPFAM" id="SSF53474">
    <property type="entry name" value="alpha/beta-Hydrolases"/>
    <property type="match status" value="1"/>
</dbReference>
<name>A0A919JPA5_9ACTN</name>
<evidence type="ECO:0000313" key="3">
    <source>
        <dbReference type="EMBL" id="GIE52975.1"/>
    </source>
</evidence>
<evidence type="ECO:0000256" key="2">
    <source>
        <dbReference type="SAM" id="Phobius"/>
    </source>
</evidence>
<proteinExistence type="predicted"/>
<evidence type="ECO:0000313" key="4">
    <source>
        <dbReference type="Proteomes" id="UP000647172"/>
    </source>
</evidence>
<feature type="transmembrane region" description="Helical" evidence="2">
    <location>
        <begin position="147"/>
        <end position="172"/>
    </location>
</feature>